<evidence type="ECO:0000313" key="5">
    <source>
        <dbReference type="EMBL" id="CUS09102.1"/>
    </source>
</evidence>
<name>A0A292PN63_9PEZI</name>
<evidence type="ECO:0000313" key="6">
    <source>
        <dbReference type="Proteomes" id="UP001412239"/>
    </source>
</evidence>
<comment type="subcellular location">
    <subcellularLocation>
        <location evidence="1 4">Nucleus</location>
    </subcellularLocation>
</comment>
<keyword evidence="6" id="KW-1185">Reference proteome</keyword>
<dbReference type="SUPFAM" id="SSF88798">
    <property type="entry name" value="N-terminal, heterodimerisation domain of RBP7 (RpoE)"/>
    <property type="match status" value="1"/>
</dbReference>
<keyword evidence="3 4" id="KW-0804">Transcription</keyword>
<comment type="function">
    <text evidence="4">DNA-dependent RNA polymerase which catalyzes the transcription of DNA into RNA using the four ribonucleoside triphosphates as substrates.</text>
</comment>
<dbReference type="InterPro" id="IPR036898">
    <property type="entry name" value="RNA_pol_Rpb7-like_N_sf"/>
</dbReference>
<evidence type="ECO:0000256" key="3">
    <source>
        <dbReference type="ARBA" id="ARBA00023163"/>
    </source>
</evidence>
<feature type="non-terminal residue" evidence="5">
    <location>
        <position position="1"/>
    </location>
</feature>
<dbReference type="GO" id="GO:0005634">
    <property type="term" value="C:nucleus"/>
    <property type="evidence" value="ECO:0007669"/>
    <property type="project" value="UniProtKB-SubCell"/>
</dbReference>
<dbReference type="InterPro" id="IPR012340">
    <property type="entry name" value="NA-bd_OB-fold"/>
</dbReference>
<dbReference type="Gene3D" id="2.40.50.140">
    <property type="entry name" value="Nucleic acid-binding proteins"/>
    <property type="match status" value="1"/>
</dbReference>
<gene>
    <name evidence="5" type="ORF">GSTUAT00006817001</name>
</gene>
<dbReference type="Proteomes" id="UP001412239">
    <property type="component" value="Unassembled WGS sequence"/>
</dbReference>
<reference evidence="5" key="1">
    <citation type="submission" date="2015-10" db="EMBL/GenBank/DDBJ databases">
        <authorList>
            <person name="Regsiter A."/>
            <person name="william w."/>
        </authorList>
    </citation>
    <scope>NUCLEOTIDE SEQUENCE</scope>
    <source>
        <strain evidence="5">Montdore</strain>
    </source>
</reference>
<evidence type="ECO:0000256" key="2">
    <source>
        <dbReference type="ARBA" id="ARBA00022478"/>
    </source>
</evidence>
<dbReference type="GO" id="GO:0006352">
    <property type="term" value="P:DNA-templated transcription initiation"/>
    <property type="evidence" value="ECO:0007669"/>
    <property type="project" value="UniProtKB-UniRule"/>
</dbReference>
<evidence type="ECO:0000256" key="4">
    <source>
        <dbReference type="RuleBase" id="RU369086"/>
    </source>
</evidence>
<dbReference type="InterPro" id="IPR045113">
    <property type="entry name" value="Rpb7-like"/>
</dbReference>
<protein>
    <recommendedName>
        <fullName evidence="4">DNA-directed RNA polymerase subunit</fullName>
    </recommendedName>
</protein>
<accession>A0A292PN63</accession>
<keyword evidence="2 4" id="KW-0240">DNA-directed RNA polymerase</keyword>
<sequence length="173" mass="18630">MFYRSTESVTIRLPPRHFHCYYMRALLDILYSYEGKTSTNNSTLIAVTQIFNVSGGRIPPSGNDIFSDGGADFTIAFEALMFHAFPGEVMFGTVIGMSPFGIFLTCGAAMQVFVGVALCAEGITWDGRKETKSQEGRGKGIMIGDGVLVKIAAVSRQGDKLQGVGDMSGDYTG</sequence>
<dbReference type="PANTHER" id="PTHR12709:SF4">
    <property type="entry name" value="DNA-DIRECTED RNA POLYMERASE II SUBUNIT RPB7"/>
    <property type="match status" value="1"/>
</dbReference>
<proteinExistence type="predicted"/>
<evidence type="ECO:0000256" key="1">
    <source>
        <dbReference type="ARBA" id="ARBA00004123"/>
    </source>
</evidence>
<organism evidence="5 6">
    <name type="scientific">Tuber aestivum</name>
    <name type="common">summer truffle</name>
    <dbReference type="NCBI Taxonomy" id="59557"/>
    <lineage>
        <taxon>Eukaryota</taxon>
        <taxon>Fungi</taxon>
        <taxon>Dikarya</taxon>
        <taxon>Ascomycota</taxon>
        <taxon>Pezizomycotina</taxon>
        <taxon>Pezizomycetes</taxon>
        <taxon>Pezizales</taxon>
        <taxon>Tuberaceae</taxon>
        <taxon>Tuber</taxon>
    </lineage>
</organism>
<dbReference type="PANTHER" id="PTHR12709">
    <property type="entry name" value="DNA-DIRECTED RNA POLYMERASE II, III"/>
    <property type="match status" value="1"/>
</dbReference>
<dbReference type="GO" id="GO:0000428">
    <property type="term" value="C:DNA-directed RNA polymerase complex"/>
    <property type="evidence" value="ECO:0007669"/>
    <property type="project" value="UniProtKB-KW"/>
</dbReference>
<keyword evidence="4" id="KW-0539">Nucleus</keyword>
<dbReference type="EMBL" id="LN891098">
    <property type="protein sequence ID" value="CUS09102.1"/>
    <property type="molecule type" value="Genomic_DNA"/>
</dbReference>
<dbReference type="SUPFAM" id="SSF50249">
    <property type="entry name" value="Nucleic acid-binding proteins"/>
    <property type="match status" value="1"/>
</dbReference>
<dbReference type="AlphaFoldDB" id="A0A292PN63"/>
<dbReference type="Gene3D" id="3.30.1490.120">
    <property type="entry name" value="RNA polymerase Rpb7-like, N-terminal domain"/>
    <property type="match status" value="1"/>
</dbReference>